<feature type="transmembrane region" description="Helical" evidence="1">
    <location>
        <begin position="49"/>
        <end position="71"/>
    </location>
</feature>
<keyword evidence="1" id="KW-1133">Transmembrane helix</keyword>
<accession>A0ABS1JMP9</accession>
<dbReference type="EMBL" id="JAEQND010000005">
    <property type="protein sequence ID" value="MBL0425528.1"/>
    <property type="molecule type" value="Genomic_DNA"/>
</dbReference>
<dbReference type="Proteomes" id="UP000622707">
    <property type="component" value="Unassembled WGS sequence"/>
</dbReference>
<dbReference type="NCBIfam" id="NF041437">
    <property type="entry name" value="TfpZ"/>
    <property type="match status" value="1"/>
</dbReference>
<proteinExistence type="predicted"/>
<keyword evidence="1" id="KW-0472">Membrane</keyword>
<evidence type="ECO:0008006" key="4">
    <source>
        <dbReference type="Google" id="ProtNLM"/>
    </source>
</evidence>
<evidence type="ECO:0000313" key="2">
    <source>
        <dbReference type="EMBL" id="MBL0425528.1"/>
    </source>
</evidence>
<gene>
    <name evidence="2" type="ORF">JI746_10455</name>
</gene>
<keyword evidence="3" id="KW-1185">Reference proteome</keyword>
<keyword evidence="1" id="KW-0812">Transmembrane</keyword>
<evidence type="ECO:0000313" key="3">
    <source>
        <dbReference type="Proteomes" id="UP000622707"/>
    </source>
</evidence>
<reference evidence="2 3" key="1">
    <citation type="journal article" date="2017" name="Int. J. Syst. Evol. Microbiol.">
        <title>Ramlibacter alkalitolerans sp. nov., alkali-tolerant bacterium isolated from soil of ginseng.</title>
        <authorList>
            <person name="Lee D.H."/>
            <person name="Cha C.J."/>
        </authorList>
    </citation>
    <scope>NUCLEOTIDE SEQUENCE [LARGE SCALE GENOMIC DNA]</scope>
    <source>
        <strain evidence="2 3">KACC 19305</strain>
    </source>
</reference>
<feature type="transmembrane region" description="Helical" evidence="1">
    <location>
        <begin position="12"/>
        <end position="37"/>
    </location>
</feature>
<protein>
    <recommendedName>
        <fullName evidence="4">Pilus assembly protein</fullName>
    </recommendedName>
</protein>
<evidence type="ECO:0000256" key="1">
    <source>
        <dbReference type="SAM" id="Phobius"/>
    </source>
</evidence>
<organism evidence="2 3">
    <name type="scientific">Ramlibacter alkalitolerans</name>
    <dbReference type="NCBI Taxonomy" id="2039631"/>
    <lineage>
        <taxon>Bacteria</taxon>
        <taxon>Pseudomonadati</taxon>
        <taxon>Pseudomonadota</taxon>
        <taxon>Betaproteobacteria</taxon>
        <taxon>Burkholderiales</taxon>
        <taxon>Comamonadaceae</taxon>
        <taxon>Ramlibacter</taxon>
    </lineage>
</organism>
<dbReference type="InterPro" id="IPR047814">
    <property type="entry name" value="TfpX/TfpZ-like"/>
</dbReference>
<comment type="caution">
    <text evidence="2">The sequence shown here is derived from an EMBL/GenBank/DDBJ whole genome shotgun (WGS) entry which is preliminary data.</text>
</comment>
<feature type="transmembrane region" description="Helical" evidence="1">
    <location>
        <begin position="83"/>
        <end position="101"/>
    </location>
</feature>
<sequence length="256" mass="27471">MISSTRVRAASKAALIHLSLSALVGLTAAAVVFGLWFPYPYRALAGGQHLFLVLVSVDVVCGPLLTAVLFSPFKSRREMALDLSLIALVQLGALVYGVHAISEARPVVAAFESDRLVAVSAAQIDPADLGQAPPDLRKLSWSGPVLIGTRAPKDGETFASVMMSVQGVEPSARPGWWQSYDQSRDQVKQRMKKLADLRAARDDGAQREIDAAAAKSGLPLPDLYYLPLTSQKMLDGWIVLLDSDGRIVGYAPVDGF</sequence>
<name>A0ABS1JMP9_9BURK</name>
<dbReference type="RefSeq" id="WP_201689209.1">
    <property type="nucleotide sequence ID" value="NZ_JAEQND010000005.1"/>
</dbReference>